<dbReference type="AlphaFoldDB" id="A0A0C1E585"/>
<dbReference type="SUPFAM" id="SSF54427">
    <property type="entry name" value="NTF2-like"/>
    <property type="match status" value="1"/>
</dbReference>
<keyword evidence="2" id="KW-0456">Lyase</keyword>
<evidence type="ECO:0000259" key="3">
    <source>
        <dbReference type="Pfam" id="PF02982"/>
    </source>
</evidence>
<dbReference type="EMBL" id="JOMC01000243">
    <property type="protein sequence ID" value="KIA75328.1"/>
    <property type="molecule type" value="Genomic_DNA"/>
</dbReference>
<proteinExistence type="inferred from homology"/>
<evidence type="ECO:0000313" key="5">
    <source>
        <dbReference type="Proteomes" id="UP000053475"/>
    </source>
</evidence>
<comment type="caution">
    <text evidence="4">The sequence shown here is derived from an EMBL/GenBank/DDBJ whole genome shotgun (WGS) entry which is preliminary data.</text>
</comment>
<dbReference type="GO" id="GO:0016829">
    <property type="term" value="F:lyase activity"/>
    <property type="evidence" value="ECO:0007669"/>
    <property type="project" value="UniProtKB-KW"/>
</dbReference>
<organism evidence="4 5">
    <name type="scientific">Aspergillus ustus</name>
    <dbReference type="NCBI Taxonomy" id="40382"/>
    <lineage>
        <taxon>Eukaryota</taxon>
        <taxon>Fungi</taxon>
        <taxon>Dikarya</taxon>
        <taxon>Ascomycota</taxon>
        <taxon>Pezizomycotina</taxon>
        <taxon>Eurotiomycetes</taxon>
        <taxon>Eurotiomycetidae</taxon>
        <taxon>Eurotiales</taxon>
        <taxon>Aspergillaceae</taxon>
        <taxon>Aspergillus</taxon>
        <taxon>Aspergillus subgen. Nidulantes</taxon>
    </lineage>
</organism>
<evidence type="ECO:0000256" key="1">
    <source>
        <dbReference type="ARBA" id="ARBA00008584"/>
    </source>
</evidence>
<dbReference type="Proteomes" id="UP000053475">
    <property type="component" value="Unassembled WGS sequence"/>
</dbReference>
<name>A0A0C1E585_ASPUT</name>
<evidence type="ECO:0000256" key="2">
    <source>
        <dbReference type="ARBA" id="ARBA00023239"/>
    </source>
</evidence>
<feature type="domain" description="Scytalone dehydratase-like" evidence="3">
    <location>
        <begin position="20"/>
        <end position="99"/>
    </location>
</feature>
<sequence length="158" mass="17965">MAETEIGTIAAYKPPSYEAVAGCQHVLFEWAESYDSKDWARLAKCIAPTLHVNYTTVMSPDSYWPYMPAPDFIALVSSPRFLGNPRIKTQHLIGASKFTQTEYADDDLAEVIGKEHAHGKATMQFKRVDGVWKFAGLEPDIRWAEHELEEIFKEEELK</sequence>
<keyword evidence="5" id="KW-1185">Reference proteome</keyword>
<gene>
    <name evidence="4" type="ORF">HK57_00207</name>
</gene>
<protein>
    <submittedName>
        <fullName evidence="4">Scytalone dehydratase</fullName>
    </submittedName>
</protein>
<accession>A0A0C1E585</accession>
<dbReference type="Pfam" id="PF02982">
    <property type="entry name" value="Scytalone_dh"/>
    <property type="match status" value="2"/>
</dbReference>
<reference evidence="4 5" key="1">
    <citation type="submission" date="2014-11" db="EMBL/GenBank/DDBJ databases">
        <title>Genomics derived discovery of secondary metabolites biosynthetic gene clusters in Aspergillus ustus.</title>
        <authorList>
            <person name="Pi B."/>
            <person name="Dai F."/>
            <person name="Song X."/>
            <person name="Zhu C."/>
            <person name="Li H."/>
            <person name="Yu D."/>
        </authorList>
    </citation>
    <scope>NUCLEOTIDE SEQUENCE [LARGE SCALE GENOMIC DNA]</scope>
    <source>
        <strain evidence="4 5">3.3904</strain>
    </source>
</reference>
<dbReference type="InterPro" id="IPR032710">
    <property type="entry name" value="NTF2-like_dom_sf"/>
</dbReference>
<dbReference type="Gene3D" id="3.10.450.50">
    <property type="match status" value="1"/>
</dbReference>
<feature type="domain" description="Scytalone dehydratase-like" evidence="3">
    <location>
        <begin position="100"/>
        <end position="154"/>
    </location>
</feature>
<dbReference type="InterPro" id="IPR049884">
    <property type="entry name" value="Scytalone_dh"/>
</dbReference>
<comment type="similarity">
    <text evidence="1">Belongs to the scytalone dehydratase family.</text>
</comment>
<evidence type="ECO:0000313" key="4">
    <source>
        <dbReference type="EMBL" id="KIA75328.1"/>
    </source>
</evidence>